<dbReference type="InterPro" id="IPR015939">
    <property type="entry name" value="Fum_Rdtase/Succ_DH_flav-like_C"/>
</dbReference>
<dbReference type="InterPro" id="IPR037099">
    <property type="entry name" value="Fum_R/Succ_DH_flav-like_C_sf"/>
</dbReference>
<dbReference type="GO" id="GO:0016491">
    <property type="term" value="F:oxidoreductase activity"/>
    <property type="evidence" value="ECO:0007669"/>
    <property type="project" value="InterPro"/>
</dbReference>
<sequence>GSHYRLDFKERNDKDWLKHTLVTWKEGKLQI</sequence>
<reference evidence="2" key="1">
    <citation type="journal article" date="2014" name="Front. Microbiol.">
        <title>High frequency of phylogenetically diverse reductive dehalogenase-homologous genes in deep subseafloor sedimentary metagenomes.</title>
        <authorList>
            <person name="Kawai M."/>
            <person name="Futagami T."/>
            <person name="Toyoda A."/>
            <person name="Takaki Y."/>
            <person name="Nishi S."/>
            <person name="Hori S."/>
            <person name="Arai W."/>
            <person name="Tsubouchi T."/>
            <person name="Morono Y."/>
            <person name="Uchiyama I."/>
            <person name="Ito T."/>
            <person name="Fujiyama A."/>
            <person name="Inagaki F."/>
            <person name="Takami H."/>
        </authorList>
    </citation>
    <scope>NUCLEOTIDE SEQUENCE</scope>
    <source>
        <strain evidence="2">Expedition CK06-06</strain>
    </source>
</reference>
<evidence type="ECO:0000313" key="2">
    <source>
        <dbReference type="EMBL" id="GAG47772.1"/>
    </source>
</evidence>
<proteinExistence type="predicted"/>
<accession>X0YL68</accession>
<evidence type="ECO:0000259" key="1">
    <source>
        <dbReference type="Pfam" id="PF02910"/>
    </source>
</evidence>
<organism evidence="2">
    <name type="scientific">marine sediment metagenome</name>
    <dbReference type="NCBI Taxonomy" id="412755"/>
    <lineage>
        <taxon>unclassified sequences</taxon>
        <taxon>metagenomes</taxon>
        <taxon>ecological metagenomes</taxon>
    </lineage>
</organism>
<comment type="caution">
    <text evidence="2">The sequence shown here is derived from an EMBL/GenBank/DDBJ whole genome shotgun (WGS) entry which is preliminary data.</text>
</comment>
<dbReference type="Pfam" id="PF02910">
    <property type="entry name" value="Succ_DH_flav_C"/>
    <property type="match status" value="1"/>
</dbReference>
<dbReference type="AlphaFoldDB" id="X0YL68"/>
<gene>
    <name evidence="2" type="ORF">S01H1_86330</name>
</gene>
<feature type="non-terminal residue" evidence="2">
    <location>
        <position position="1"/>
    </location>
</feature>
<dbReference type="EMBL" id="BARS01059740">
    <property type="protein sequence ID" value="GAG47772.1"/>
    <property type="molecule type" value="Genomic_DNA"/>
</dbReference>
<protein>
    <recommendedName>
        <fullName evidence="1">Fumarate reductase/succinate dehydrogenase flavoprotein-like C-terminal domain-containing protein</fullName>
    </recommendedName>
</protein>
<name>X0YL68_9ZZZZ</name>
<feature type="domain" description="Fumarate reductase/succinate dehydrogenase flavoprotein-like C-terminal" evidence="1">
    <location>
        <begin position="1"/>
        <end position="27"/>
    </location>
</feature>
<dbReference type="SUPFAM" id="SSF46977">
    <property type="entry name" value="Succinate dehydrogenase/fumarate reductase flavoprotein C-terminal domain"/>
    <property type="match status" value="1"/>
</dbReference>
<feature type="non-terminal residue" evidence="2">
    <location>
        <position position="31"/>
    </location>
</feature>